<feature type="coiled-coil region" evidence="4">
    <location>
        <begin position="105"/>
        <end position="175"/>
    </location>
</feature>
<evidence type="ECO:0000256" key="2">
    <source>
        <dbReference type="ARBA" id="ARBA00022754"/>
    </source>
</evidence>
<dbReference type="InterPro" id="IPR039008">
    <property type="entry name" value="IF_rod_dom"/>
</dbReference>
<feature type="coiled-coil region" evidence="4">
    <location>
        <begin position="310"/>
        <end position="337"/>
    </location>
</feature>
<proteinExistence type="predicted"/>
<protein>
    <recommendedName>
        <fullName evidence="5">IF rod domain-containing protein</fullName>
    </recommendedName>
</protein>
<gene>
    <name evidence="6" type="ORF">IRJ41_004577</name>
</gene>
<dbReference type="FunFam" id="1.20.5.1160:FF:000002">
    <property type="entry name" value="Type I keratin 10"/>
    <property type="match status" value="1"/>
</dbReference>
<sequence>MSCSVRASCPSPKTVTSNSIIIARRCGTVPPCATKAYSVYGCGVSGSARISSFRQGGCFPDLQCRIGRRQGYYAGVCSSGGSGIIAGGCYGRNDDYHQLNEKFTMQNLNDRLACYLEKVRSLEAANANLERLIREYYEKKRPICQRDYSCYFDTINCLQEKIKDAKVNIANILLQIDNSKLAADDFRMKYEHEFAMRKSVEADICNLRRLLDQMTLTKANLENQIEGLLEDLACLKTNHQENVAALMCQLTGTVCVEVDAAPQQDLNKVLEEIRSHYEAIIDKHRAEHECWFKEKLAQLCQDVASNTECIETSRSQVADLRRTLQCLEIELQAQISKKSALECSLADTEARYGAMLAEFQKHINMLEAELCQVRTGIEQQGKDYAALLDIKSRLEKEIATYRFHYQYFNSVSLIFVNLTSIFSMNMVQISHLMPCFKKGTSLSHVECT</sequence>
<name>A0A9W7TEF3_TRIRA</name>
<evidence type="ECO:0000256" key="4">
    <source>
        <dbReference type="SAM" id="Coils"/>
    </source>
</evidence>
<dbReference type="SUPFAM" id="SSF64593">
    <property type="entry name" value="Intermediate filament protein, coiled coil region"/>
    <property type="match status" value="2"/>
</dbReference>
<dbReference type="PANTHER" id="PTHR23239:SF347">
    <property type="entry name" value="KERATIN 93-RELATED"/>
    <property type="match status" value="1"/>
</dbReference>
<comment type="caution">
    <text evidence="6">The sequence shown here is derived from an EMBL/GenBank/DDBJ whole genome shotgun (WGS) entry which is preliminary data.</text>
</comment>
<dbReference type="Gene3D" id="1.20.5.170">
    <property type="match status" value="1"/>
</dbReference>
<organism evidence="6 7">
    <name type="scientific">Triplophysa rosa</name>
    <name type="common">Cave loach</name>
    <dbReference type="NCBI Taxonomy" id="992332"/>
    <lineage>
        <taxon>Eukaryota</taxon>
        <taxon>Metazoa</taxon>
        <taxon>Chordata</taxon>
        <taxon>Craniata</taxon>
        <taxon>Vertebrata</taxon>
        <taxon>Euteleostomi</taxon>
        <taxon>Actinopterygii</taxon>
        <taxon>Neopterygii</taxon>
        <taxon>Teleostei</taxon>
        <taxon>Ostariophysi</taxon>
        <taxon>Cypriniformes</taxon>
        <taxon>Nemacheilidae</taxon>
        <taxon>Triplophysa</taxon>
    </lineage>
</organism>
<dbReference type="PANTHER" id="PTHR23239">
    <property type="entry name" value="INTERMEDIATE FILAMENT"/>
    <property type="match status" value="1"/>
</dbReference>
<accession>A0A9W7TEF3</accession>
<dbReference type="FunFam" id="1.20.5.500:FF:000001">
    <property type="entry name" value="Type II keratin 23"/>
    <property type="match status" value="1"/>
</dbReference>
<dbReference type="Pfam" id="PF00038">
    <property type="entry name" value="Filament"/>
    <property type="match status" value="1"/>
</dbReference>
<dbReference type="PRINTS" id="PR01248">
    <property type="entry name" value="TYPE1KERATIN"/>
</dbReference>
<feature type="coiled-coil region" evidence="4">
    <location>
        <begin position="211"/>
        <end position="238"/>
    </location>
</feature>
<evidence type="ECO:0000313" key="6">
    <source>
        <dbReference type="EMBL" id="KAI7794933.1"/>
    </source>
</evidence>
<dbReference type="GO" id="GO:0005198">
    <property type="term" value="F:structural molecule activity"/>
    <property type="evidence" value="ECO:0007669"/>
    <property type="project" value="InterPro"/>
</dbReference>
<evidence type="ECO:0000259" key="5">
    <source>
        <dbReference type="PROSITE" id="PS51842"/>
    </source>
</evidence>
<dbReference type="GO" id="GO:0005882">
    <property type="term" value="C:intermediate filament"/>
    <property type="evidence" value="ECO:0007669"/>
    <property type="project" value="UniProtKB-KW"/>
</dbReference>
<dbReference type="Proteomes" id="UP001059041">
    <property type="component" value="Linkage Group LG20"/>
</dbReference>
<keyword evidence="3 4" id="KW-0175">Coiled coil</keyword>
<keyword evidence="2" id="KW-0403">Intermediate filament</keyword>
<feature type="domain" description="IF rod" evidence="5">
    <location>
        <begin position="101"/>
        <end position="402"/>
    </location>
</feature>
<dbReference type="AlphaFoldDB" id="A0A9W7TEF3"/>
<dbReference type="PROSITE" id="PS51842">
    <property type="entry name" value="IF_ROD_2"/>
    <property type="match status" value="1"/>
</dbReference>
<dbReference type="InterPro" id="IPR002957">
    <property type="entry name" value="Keratin_I"/>
</dbReference>
<dbReference type="EMBL" id="JAFHDT010000020">
    <property type="protein sequence ID" value="KAI7794933.1"/>
    <property type="molecule type" value="Genomic_DNA"/>
</dbReference>
<reference evidence="6" key="1">
    <citation type="submission" date="2021-02" db="EMBL/GenBank/DDBJ databases">
        <title>Comparative genomics reveals that relaxation of natural selection precedes convergent phenotypic evolution of cavefish.</title>
        <authorList>
            <person name="Peng Z."/>
        </authorList>
    </citation>
    <scope>NUCLEOTIDE SEQUENCE</scope>
    <source>
        <tissue evidence="6">Muscle</tissue>
    </source>
</reference>
<keyword evidence="1" id="KW-0416">Keratin</keyword>
<dbReference type="Gene3D" id="1.20.5.500">
    <property type="entry name" value="Single helix bin"/>
    <property type="match status" value="1"/>
</dbReference>
<dbReference type="Gene3D" id="1.20.5.1160">
    <property type="entry name" value="Vasodilator-stimulated phosphoprotein"/>
    <property type="match status" value="1"/>
</dbReference>
<evidence type="ECO:0000313" key="7">
    <source>
        <dbReference type="Proteomes" id="UP001059041"/>
    </source>
</evidence>
<evidence type="ECO:0000256" key="3">
    <source>
        <dbReference type="ARBA" id="ARBA00023054"/>
    </source>
</evidence>
<keyword evidence="7" id="KW-1185">Reference proteome</keyword>
<dbReference type="SMART" id="SM01391">
    <property type="entry name" value="Filament"/>
    <property type="match status" value="1"/>
</dbReference>
<evidence type="ECO:0000256" key="1">
    <source>
        <dbReference type="ARBA" id="ARBA00022744"/>
    </source>
</evidence>
<dbReference type="FunFam" id="1.20.5.170:FF:000002">
    <property type="entry name" value="Type I keratin KA11"/>
    <property type="match status" value="1"/>
</dbReference>